<gene>
    <name evidence="6" type="ORF">LPC04_26740</name>
</gene>
<name>A0A9X1YT53_9BURK</name>
<evidence type="ECO:0000256" key="2">
    <source>
        <dbReference type="ARBA" id="ARBA00039140"/>
    </source>
</evidence>
<sequence length="206" mass="21467">MSAAEVSSPDAVDAAAARSIEAVVIGASAGGFEALLAILKGLPATYPMPLVAVLHLPDNHDSKLAELFGYRLSLQVREARDKESLAAGTLYFAPSGYHLSIENDASFSLSCEDRVSYARPSIDVLFASAADAYGKSLAGILLTGANYDGAAGLVGMQVAGGLTIVQDPASAEVPTMPEAAIRRMTPDLILPLAEIHSLLRRLGETQ</sequence>
<dbReference type="Proteomes" id="UP001139353">
    <property type="component" value="Unassembled WGS sequence"/>
</dbReference>
<evidence type="ECO:0000313" key="7">
    <source>
        <dbReference type="Proteomes" id="UP001139353"/>
    </source>
</evidence>
<dbReference type="GO" id="GO:0008984">
    <property type="term" value="F:protein-glutamate methylesterase activity"/>
    <property type="evidence" value="ECO:0007669"/>
    <property type="project" value="UniProtKB-EC"/>
</dbReference>
<comment type="caution">
    <text evidence="6">The sequence shown here is derived from an EMBL/GenBank/DDBJ whole genome shotgun (WGS) entry which is preliminary data.</text>
</comment>
<accession>A0A9X1YT53</accession>
<dbReference type="Gene3D" id="3.40.50.180">
    <property type="entry name" value="Methylesterase CheB, C-terminal domain"/>
    <property type="match status" value="1"/>
</dbReference>
<dbReference type="InterPro" id="IPR000673">
    <property type="entry name" value="Sig_transdc_resp-reg_Me-estase"/>
</dbReference>
<evidence type="ECO:0000259" key="5">
    <source>
        <dbReference type="PROSITE" id="PS50122"/>
    </source>
</evidence>
<dbReference type="AlphaFoldDB" id="A0A9X1YT53"/>
<proteinExistence type="predicted"/>
<feature type="domain" description="CheB-type methylesterase" evidence="5">
    <location>
        <begin position="16"/>
        <end position="195"/>
    </location>
</feature>
<feature type="active site" evidence="4">
    <location>
        <position position="55"/>
    </location>
</feature>
<dbReference type="GO" id="GO:0005737">
    <property type="term" value="C:cytoplasm"/>
    <property type="evidence" value="ECO:0007669"/>
    <property type="project" value="InterPro"/>
</dbReference>
<dbReference type="CDD" id="cd16433">
    <property type="entry name" value="CheB"/>
    <property type="match status" value="1"/>
</dbReference>
<dbReference type="PANTHER" id="PTHR42872">
    <property type="entry name" value="PROTEIN-GLUTAMATE METHYLESTERASE/PROTEIN-GLUTAMINE GLUTAMINASE"/>
    <property type="match status" value="1"/>
</dbReference>
<dbReference type="PROSITE" id="PS50122">
    <property type="entry name" value="CHEB"/>
    <property type="match status" value="1"/>
</dbReference>
<protein>
    <recommendedName>
        <fullName evidence="2">protein-glutamate methylesterase</fullName>
        <ecNumber evidence="2">3.1.1.61</ecNumber>
    </recommendedName>
</protein>
<dbReference type="PANTHER" id="PTHR42872:SF6">
    <property type="entry name" value="PROTEIN-GLUTAMATE METHYLESTERASE_PROTEIN-GLUTAMINE GLUTAMINASE"/>
    <property type="match status" value="1"/>
</dbReference>
<evidence type="ECO:0000256" key="1">
    <source>
        <dbReference type="ARBA" id="ARBA00022801"/>
    </source>
</evidence>
<dbReference type="InterPro" id="IPR035909">
    <property type="entry name" value="CheB_C"/>
</dbReference>
<dbReference type="EMBL" id="JAJLJH010000013">
    <property type="protein sequence ID" value="MCK9689331.1"/>
    <property type="molecule type" value="Genomic_DNA"/>
</dbReference>
<keyword evidence="4" id="KW-0145">Chemotaxis</keyword>
<dbReference type="SUPFAM" id="SSF52738">
    <property type="entry name" value="Methylesterase CheB, C-terminal domain"/>
    <property type="match status" value="1"/>
</dbReference>
<dbReference type="Pfam" id="PF01339">
    <property type="entry name" value="CheB_methylest"/>
    <property type="match status" value="1"/>
</dbReference>
<evidence type="ECO:0000313" key="6">
    <source>
        <dbReference type="EMBL" id="MCK9689331.1"/>
    </source>
</evidence>
<organism evidence="6 7">
    <name type="scientific">Scleromatobacter humisilvae</name>
    <dbReference type="NCBI Taxonomy" id="2897159"/>
    <lineage>
        <taxon>Bacteria</taxon>
        <taxon>Pseudomonadati</taxon>
        <taxon>Pseudomonadota</taxon>
        <taxon>Betaproteobacteria</taxon>
        <taxon>Burkholderiales</taxon>
        <taxon>Sphaerotilaceae</taxon>
        <taxon>Scleromatobacter</taxon>
    </lineage>
</organism>
<dbReference type="GO" id="GO:0000156">
    <property type="term" value="F:phosphorelay response regulator activity"/>
    <property type="evidence" value="ECO:0007669"/>
    <property type="project" value="InterPro"/>
</dbReference>
<feature type="active site" evidence="4">
    <location>
        <position position="28"/>
    </location>
</feature>
<evidence type="ECO:0000256" key="4">
    <source>
        <dbReference type="PROSITE-ProRule" id="PRU00050"/>
    </source>
</evidence>
<keyword evidence="1 4" id="KW-0378">Hydrolase</keyword>
<feature type="active site" evidence="4">
    <location>
        <position position="148"/>
    </location>
</feature>
<keyword evidence="7" id="KW-1185">Reference proteome</keyword>
<dbReference type="EC" id="3.1.1.61" evidence="2"/>
<comment type="catalytic activity">
    <reaction evidence="3">
        <text>[protein]-L-glutamate 5-O-methyl ester + H2O = L-glutamyl-[protein] + methanol + H(+)</text>
        <dbReference type="Rhea" id="RHEA:23236"/>
        <dbReference type="Rhea" id="RHEA-COMP:10208"/>
        <dbReference type="Rhea" id="RHEA-COMP:10311"/>
        <dbReference type="ChEBI" id="CHEBI:15377"/>
        <dbReference type="ChEBI" id="CHEBI:15378"/>
        <dbReference type="ChEBI" id="CHEBI:17790"/>
        <dbReference type="ChEBI" id="CHEBI:29973"/>
        <dbReference type="ChEBI" id="CHEBI:82795"/>
        <dbReference type="EC" id="3.1.1.61"/>
    </reaction>
</comment>
<dbReference type="GO" id="GO:0006935">
    <property type="term" value="P:chemotaxis"/>
    <property type="evidence" value="ECO:0007669"/>
    <property type="project" value="UniProtKB-UniRule"/>
</dbReference>
<reference evidence="6" key="1">
    <citation type="submission" date="2021-11" db="EMBL/GenBank/DDBJ databases">
        <title>BS-T2-15 a new species belonging to the Comamonadaceae family isolated from the soil of a French oak forest.</title>
        <authorList>
            <person name="Mieszkin S."/>
            <person name="Alain K."/>
        </authorList>
    </citation>
    <scope>NUCLEOTIDE SEQUENCE</scope>
    <source>
        <strain evidence="6">BS-T2-15</strain>
    </source>
</reference>
<evidence type="ECO:0000256" key="3">
    <source>
        <dbReference type="ARBA" id="ARBA00048267"/>
    </source>
</evidence>
<dbReference type="RefSeq" id="WP_275685380.1">
    <property type="nucleotide sequence ID" value="NZ_JAJLJH010000013.1"/>
</dbReference>